<dbReference type="InterPro" id="IPR014043">
    <property type="entry name" value="Acyl_transferase_dom"/>
</dbReference>
<evidence type="ECO:0000256" key="4">
    <source>
        <dbReference type="ARBA" id="ARBA00048462"/>
    </source>
</evidence>
<keyword evidence="2" id="KW-0808">Transferase</keyword>
<sequence length="340" mass="33302">MLAIVCPGQGAQKPGFLSPWLELPGAREALGALSEAGEVDLATHGTVSDADTIRDTAVAQPLLVAAGILAADALATQAADGSAAGGVVPGAFAAASPADLLAGHSVGEVTASALAGVLSAADAMRLVAVRSRAMATAAAAEETSMAAVVGGVREEVLAAIEAAGLTPANINSAAQVVAAGSAAGVAALGENPPARARVIPLQVAGAFHTPYMAGAREELAAFAPQLSPAAPSVPLVTNAGGESITDGARYLELIVQQVASPVDWQACMATFAERGVTGILEVNPAGTLTGLAKRELKGVGLQNLNSPDDLEAARAFVEAHAGAAADDGASDGGSSDGAER</sequence>
<feature type="region of interest" description="Disordered" evidence="5">
    <location>
        <begin position="321"/>
        <end position="340"/>
    </location>
</feature>
<reference evidence="7" key="1">
    <citation type="submission" date="2022-05" db="EMBL/GenBank/DDBJ databases">
        <title>Genomic analysis of Brachybacterium sp. CBA3104.</title>
        <authorList>
            <person name="Roh S.W."/>
            <person name="Kim Y.B."/>
            <person name="Kim Y."/>
        </authorList>
    </citation>
    <scope>NUCLEOTIDE SEQUENCE</scope>
    <source>
        <strain evidence="7">CBA3104</strain>
    </source>
</reference>
<evidence type="ECO:0000256" key="5">
    <source>
        <dbReference type="SAM" id="MobiDB-lite"/>
    </source>
</evidence>
<dbReference type="PANTHER" id="PTHR42681:SF1">
    <property type="entry name" value="MALONYL-COA-ACYL CARRIER PROTEIN TRANSACYLASE, MITOCHONDRIAL"/>
    <property type="match status" value="1"/>
</dbReference>
<evidence type="ECO:0000256" key="3">
    <source>
        <dbReference type="ARBA" id="ARBA00023315"/>
    </source>
</evidence>
<comment type="catalytic activity">
    <reaction evidence="4">
        <text>holo-[ACP] + malonyl-CoA = malonyl-[ACP] + CoA</text>
        <dbReference type="Rhea" id="RHEA:41792"/>
        <dbReference type="Rhea" id="RHEA-COMP:9623"/>
        <dbReference type="Rhea" id="RHEA-COMP:9685"/>
        <dbReference type="ChEBI" id="CHEBI:57287"/>
        <dbReference type="ChEBI" id="CHEBI:57384"/>
        <dbReference type="ChEBI" id="CHEBI:64479"/>
        <dbReference type="ChEBI" id="CHEBI:78449"/>
        <dbReference type="EC" id="2.3.1.39"/>
    </reaction>
</comment>
<evidence type="ECO:0000256" key="2">
    <source>
        <dbReference type="ARBA" id="ARBA00022679"/>
    </source>
</evidence>
<dbReference type="SMART" id="SM00827">
    <property type="entry name" value="PKS_AT"/>
    <property type="match status" value="1"/>
</dbReference>
<dbReference type="InterPro" id="IPR016036">
    <property type="entry name" value="Malonyl_transacylase_ACP-bd"/>
</dbReference>
<keyword evidence="3" id="KW-0012">Acyltransferase</keyword>
<dbReference type="RefSeq" id="WP_249479981.1">
    <property type="nucleotide sequence ID" value="NZ_CP097218.1"/>
</dbReference>
<dbReference type="InterPro" id="IPR016035">
    <property type="entry name" value="Acyl_Trfase/lysoPLipase"/>
</dbReference>
<name>A0ABY4N949_9MICO</name>
<evidence type="ECO:0000313" key="7">
    <source>
        <dbReference type="EMBL" id="UQN30631.1"/>
    </source>
</evidence>
<evidence type="ECO:0000259" key="6">
    <source>
        <dbReference type="SMART" id="SM00827"/>
    </source>
</evidence>
<feature type="compositionally biased region" description="Gly residues" evidence="5">
    <location>
        <begin position="330"/>
        <end position="340"/>
    </location>
</feature>
<accession>A0ABY4N949</accession>
<dbReference type="Proteomes" id="UP001055868">
    <property type="component" value="Chromosome"/>
</dbReference>
<evidence type="ECO:0000256" key="1">
    <source>
        <dbReference type="ARBA" id="ARBA00013258"/>
    </source>
</evidence>
<dbReference type="EC" id="2.3.1.39" evidence="1"/>
<proteinExistence type="predicted"/>
<gene>
    <name evidence="7" type="ORF">M4486_04835</name>
</gene>
<dbReference type="SUPFAM" id="SSF55048">
    <property type="entry name" value="Probable ACP-binding domain of malonyl-CoA ACP transacylase"/>
    <property type="match status" value="1"/>
</dbReference>
<organism evidence="7 8">
    <name type="scientific">Brachybacterium kimchii</name>
    <dbReference type="NCBI Taxonomy" id="2942909"/>
    <lineage>
        <taxon>Bacteria</taxon>
        <taxon>Bacillati</taxon>
        <taxon>Actinomycetota</taxon>
        <taxon>Actinomycetes</taxon>
        <taxon>Micrococcales</taxon>
        <taxon>Dermabacteraceae</taxon>
        <taxon>Brachybacterium</taxon>
    </lineage>
</organism>
<keyword evidence="8" id="KW-1185">Reference proteome</keyword>
<protein>
    <recommendedName>
        <fullName evidence="1">[acyl-carrier-protein] S-malonyltransferase</fullName>
        <ecNumber evidence="1">2.3.1.39</ecNumber>
    </recommendedName>
</protein>
<dbReference type="Gene3D" id="3.40.366.10">
    <property type="entry name" value="Malonyl-Coenzyme A Acyl Carrier Protein, domain 2"/>
    <property type="match status" value="1"/>
</dbReference>
<dbReference type="InterPro" id="IPR001227">
    <property type="entry name" value="Ac_transferase_dom_sf"/>
</dbReference>
<evidence type="ECO:0000313" key="8">
    <source>
        <dbReference type="Proteomes" id="UP001055868"/>
    </source>
</evidence>
<dbReference type="Pfam" id="PF00698">
    <property type="entry name" value="Acyl_transf_1"/>
    <property type="match status" value="1"/>
</dbReference>
<dbReference type="EMBL" id="CP097218">
    <property type="protein sequence ID" value="UQN30631.1"/>
    <property type="molecule type" value="Genomic_DNA"/>
</dbReference>
<dbReference type="InterPro" id="IPR050858">
    <property type="entry name" value="Mal-CoA-ACP_Trans/PKS_FabD"/>
</dbReference>
<dbReference type="PANTHER" id="PTHR42681">
    <property type="entry name" value="MALONYL-COA-ACYL CARRIER PROTEIN TRANSACYLASE, MITOCHONDRIAL"/>
    <property type="match status" value="1"/>
</dbReference>
<feature type="domain" description="Malonyl-CoA:ACP transacylase (MAT)" evidence="6">
    <location>
        <begin position="5"/>
        <end position="327"/>
    </location>
</feature>
<dbReference type="SUPFAM" id="SSF52151">
    <property type="entry name" value="FabD/lysophospholipase-like"/>
    <property type="match status" value="1"/>
</dbReference>
<dbReference type="Gene3D" id="3.30.70.250">
    <property type="entry name" value="Malonyl-CoA ACP transacylase, ACP-binding"/>
    <property type="match status" value="1"/>
</dbReference>